<name>A0A5C1NDG5_9GAMM</name>
<dbReference type="Pfam" id="PF04336">
    <property type="entry name" value="ACP_PD"/>
    <property type="match status" value="1"/>
</dbReference>
<accession>A0A5C1NDG5</accession>
<protein>
    <submittedName>
        <fullName evidence="5">DUF479 domain-containing protein</fullName>
    </submittedName>
</protein>
<dbReference type="GO" id="GO:0006633">
    <property type="term" value="P:fatty acid biosynthetic process"/>
    <property type="evidence" value="ECO:0007669"/>
    <property type="project" value="UniProtKB-KW"/>
</dbReference>
<evidence type="ECO:0000256" key="3">
    <source>
        <dbReference type="ARBA" id="ARBA00023098"/>
    </source>
</evidence>
<dbReference type="EMBL" id="CP038437">
    <property type="protein sequence ID" value="QEM81732.1"/>
    <property type="molecule type" value="Genomic_DNA"/>
</dbReference>
<dbReference type="KEGG" id="hbh:E4T21_09360"/>
<keyword evidence="4" id="KW-0276">Fatty acid metabolism</keyword>
<proteinExistence type="predicted"/>
<keyword evidence="2" id="KW-0378">Hydrolase</keyword>
<organism evidence="5 6">
    <name type="scientific">Halomonas binhaiensis</name>
    <dbReference type="NCBI Taxonomy" id="2562282"/>
    <lineage>
        <taxon>Bacteria</taxon>
        <taxon>Pseudomonadati</taxon>
        <taxon>Pseudomonadota</taxon>
        <taxon>Gammaproteobacteria</taxon>
        <taxon>Oceanospirillales</taxon>
        <taxon>Halomonadaceae</taxon>
        <taxon>Halomonas</taxon>
    </lineage>
</organism>
<dbReference type="OrthoDB" id="8442777at2"/>
<keyword evidence="4" id="KW-0275">Fatty acid biosynthesis</keyword>
<dbReference type="Proteomes" id="UP000324285">
    <property type="component" value="Chromosome"/>
</dbReference>
<evidence type="ECO:0000313" key="5">
    <source>
        <dbReference type="EMBL" id="QEM81732.1"/>
    </source>
</evidence>
<dbReference type="AlphaFoldDB" id="A0A5C1NDG5"/>
<dbReference type="GO" id="GO:0008770">
    <property type="term" value="F:[acyl-carrier-protein] phosphodiesterase activity"/>
    <property type="evidence" value="ECO:0007669"/>
    <property type="project" value="InterPro"/>
</dbReference>
<evidence type="ECO:0000256" key="4">
    <source>
        <dbReference type="ARBA" id="ARBA00023160"/>
    </source>
</evidence>
<reference evidence="5" key="1">
    <citation type="submission" date="2021-02" db="EMBL/GenBank/DDBJ databases">
        <title>Strain Y2R2, a novel species of the genus Halomonas.</title>
        <authorList>
            <person name="Huang H."/>
        </authorList>
    </citation>
    <scope>NUCLEOTIDE SEQUENCE</scope>
    <source>
        <strain evidence="5">Y2R2</strain>
    </source>
</reference>
<dbReference type="PANTHER" id="PTHR38764">
    <property type="entry name" value="ACYL CARRIER PROTEIN PHOSPHODIESTERASE"/>
    <property type="match status" value="1"/>
</dbReference>
<dbReference type="PANTHER" id="PTHR38764:SF1">
    <property type="entry name" value="ACYL CARRIER PROTEIN PHOSPHODIESTERASE"/>
    <property type="match status" value="1"/>
</dbReference>
<evidence type="ECO:0000313" key="6">
    <source>
        <dbReference type="Proteomes" id="UP000324285"/>
    </source>
</evidence>
<keyword evidence="3" id="KW-0443">Lipid metabolism</keyword>
<sequence>MNFLAHAWLARHGSDAFLYGNLVADGIKGGDLTGLPDDAAQGVRHHRRVDAYVDAHPVVLNARRRSPHGLQRYSGIVLDLVWDHFLCRHLAVEDRDELIERCYIILMQKPAPARLKEMVPILVREDWLRAYADFDFTCRAIRGIGTRLSGPNRLAELLPHLRHEYPRLERDFQALWTDTSEYLTARSGA</sequence>
<dbReference type="RefSeq" id="WP_149284743.1">
    <property type="nucleotide sequence ID" value="NZ_CP038437.2"/>
</dbReference>
<dbReference type="InterPro" id="IPR007431">
    <property type="entry name" value="ACP_PD"/>
</dbReference>
<keyword evidence="1" id="KW-0444">Lipid biosynthesis</keyword>
<evidence type="ECO:0000256" key="1">
    <source>
        <dbReference type="ARBA" id="ARBA00022516"/>
    </source>
</evidence>
<evidence type="ECO:0000256" key="2">
    <source>
        <dbReference type="ARBA" id="ARBA00022801"/>
    </source>
</evidence>
<keyword evidence="6" id="KW-1185">Reference proteome</keyword>
<gene>
    <name evidence="5" type="ORF">E4T21_09360</name>
</gene>